<reference evidence="3 4" key="1">
    <citation type="journal article" date="2014" name="Int. J. Syst. Evol. Microbiol.">
        <title>Complete genome sequence of Corynebacterium casei LMG S-19264T (=DSM 44701T), isolated from a smear-ripened cheese.</title>
        <authorList>
            <consortium name="US DOE Joint Genome Institute (JGI-PGF)"/>
            <person name="Walter F."/>
            <person name="Albersmeier A."/>
            <person name="Kalinowski J."/>
            <person name="Ruckert C."/>
        </authorList>
    </citation>
    <scope>NUCLEOTIDE SEQUENCE [LARGE SCALE GENOMIC DNA]</scope>
    <source>
        <strain evidence="3 4">CGMCC 1.15896</strain>
    </source>
</reference>
<organism evidence="3 4">
    <name type="scientific">Pelagibacterium lentulum</name>
    <dbReference type="NCBI Taxonomy" id="2029865"/>
    <lineage>
        <taxon>Bacteria</taxon>
        <taxon>Pseudomonadati</taxon>
        <taxon>Pseudomonadota</taxon>
        <taxon>Alphaproteobacteria</taxon>
        <taxon>Hyphomicrobiales</taxon>
        <taxon>Devosiaceae</taxon>
        <taxon>Pelagibacterium</taxon>
    </lineage>
</organism>
<protein>
    <recommendedName>
        <fullName evidence="2">Thiol:disulfide interchange protein DsbD N-terminal domain-containing protein</fullName>
    </recommendedName>
</protein>
<gene>
    <name evidence="3" type="ORF">GCM10011499_27870</name>
</gene>
<feature type="signal peptide" evidence="1">
    <location>
        <begin position="1"/>
        <end position="19"/>
    </location>
</feature>
<feature type="domain" description="Thiol:disulfide interchange protein DsbD N-terminal" evidence="2">
    <location>
        <begin position="40"/>
        <end position="147"/>
    </location>
</feature>
<sequence length="266" mass="29033">MRILIAFLLLLSVPAPLWASQTLWQDVAPDVKMRLVASNSVTPEGTTWIGLEIEMPDDTKTYWRVPGESGIPAKFDFARSQGLTGHTVAWPMPMRETDKGYIDHVYYGHTVLPLELDIDADEVLIDVDIVLGICSDVCVPVAAQFTQHLDFAQPDRANGLRIDQARALVPVQWNGQNDLFGAASFDAQARTIMVAVEPAGYDMGSVIAHVANSMALFGPPELDETNGVLIFPLLGNGKTAPRDGDRLHLTFLTGNGAYEVVSVLDF</sequence>
<name>A0A916RHN4_9HYPH</name>
<dbReference type="InterPro" id="IPR028250">
    <property type="entry name" value="DsbDN"/>
</dbReference>
<dbReference type="AlphaFoldDB" id="A0A916RHN4"/>
<dbReference type="Proteomes" id="UP000596977">
    <property type="component" value="Unassembled WGS sequence"/>
</dbReference>
<dbReference type="RefSeq" id="WP_127072370.1">
    <property type="nucleotide sequence ID" value="NZ_BMKB01000004.1"/>
</dbReference>
<evidence type="ECO:0000256" key="1">
    <source>
        <dbReference type="SAM" id="SignalP"/>
    </source>
</evidence>
<feature type="chain" id="PRO_5036719329" description="Thiol:disulfide interchange protein DsbD N-terminal domain-containing protein" evidence="1">
    <location>
        <begin position="20"/>
        <end position="266"/>
    </location>
</feature>
<keyword evidence="4" id="KW-1185">Reference proteome</keyword>
<accession>A0A916RHN4</accession>
<evidence type="ECO:0000313" key="4">
    <source>
        <dbReference type="Proteomes" id="UP000596977"/>
    </source>
</evidence>
<proteinExistence type="predicted"/>
<evidence type="ECO:0000259" key="2">
    <source>
        <dbReference type="Pfam" id="PF11412"/>
    </source>
</evidence>
<dbReference type="Pfam" id="PF11412">
    <property type="entry name" value="DsbD_N"/>
    <property type="match status" value="1"/>
</dbReference>
<dbReference type="OrthoDB" id="9811036at2"/>
<comment type="caution">
    <text evidence="3">The sequence shown here is derived from an EMBL/GenBank/DDBJ whole genome shotgun (WGS) entry which is preliminary data.</text>
</comment>
<evidence type="ECO:0000313" key="3">
    <source>
        <dbReference type="EMBL" id="GGA56161.1"/>
    </source>
</evidence>
<keyword evidence="1" id="KW-0732">Signal</keyword>
<dbReference type="EMBL" id="BMKB01000004">
    <property type="protein sequence ID" value="GGA56161.1"/>
    <property type="molecule type" value="Genomic_DNA"/>
</dbReference>